<feature type="transmembrane region" description="Helical" evidence="6">
    <location>
        <begin position="300"/>
        <end position="320"/>
    </location>
</feature>
<feature type="transmembrane region" description="Helical" evidence="6">
    <location>
        <begin position="40"/>
        <end position="62"/>
    </location>
</feature>
<feature type="transmembrane region" description="Helical" evidence="6">
    <location>
        <begin position="332"/>
        <end position="359"/>
    </location>
</feature>
<feature type="transmembrane region" description="Helical" evidence="6">
    <location>
        <begin position="199"/>
        <end position="221"/>
    </location>
</feature>
<feature type="transmembrane region" description="Helical" evidence="6">
    <location>
        <begin position="379"/>
        <end position="397"/>
    </location>
</feature>
<dbReference type="PANTHER" id="PTHR30250:SF28">
    <property type="entry name" value="POLYSACCHARIDE BIOSYNTHESIS PROTEIN"/>
    <property type="match status" value="1"/>
</dbReference>
<evidence type="ECO:0000256" key="1">
    <source>
        <dbReference type="ARBA" id="ARBA00004651"/>
    </source>
</evidence>
<evidence type="ECO:0000256" key="4">
    <source>
        <dbReference type="ARBA" id="ARBA00022989"/>
    </source>
</evidence>
<feature type="transmembrane region" description="Helical" evidence="6">
    <location>
        <begin position="271"/>
        <end position="294"/>
    </location>
</feature>
<comment type="subcellular location">
    <subcellularLocation>
        <location evidence="1">Cell membrane</location>
        <topology evidence="1">Multi-pass membrane protein</topology>
    </subcellularLocation>
</comment>
<accession>A0A370H7D1</accession>
<feature type="transmembrane region" description="Helical" evidence="6">
    <location>
        <begin position="140"/>
        <end position="163"/>
    </location>
</feature>
<feature type="transmembrane region" description="Helical" evidence="6">
    <location>
        <begin position="431"/>
        <end position="452"/>
    </location>
</feature>
<name>A0A370H7D1_9HYPH</name>
<keyword evidence="5 6" id="KW-0472">Membrane</keyword>
<dbReference type="Pfam" id="PF13440">
    <property type="entry name" value="Polysacc_synt_3"/>
    <property type="match status" value="1"/>
</dbReference>
<dbReference type="InterPro" id="IPR050833">
    <property type="entry name" value="Poly_Biosynth_Transport"/>
</dbReference>
<feature type="transmembrane region" description="Helical" evidence="6">
    <location>
        <begin position="74"/>
        <end position="98"/>
    </location>
</feature>
<comment type="caution">
    <text evidence="7">The sequence shown here is derived from an EMBL/GenBank/DDBJ whole genome shotgun (WGS) entry which is preliminary data.</text>
</comment>
<keyword evidence="3 6" id="KW-0812">Transmembrane</keyword>
<reference evidence="7 8" key="1">
    <citation type="submission" date="2018-07" db="EMBL/GenBank/DDBJ databases">
        <title>Genomic Encyclopedia of Type Strains, Phase IV (KMG-IV): sequencing the most valuable type-strain genomes for metagenomic binning, comparative biology and taxonomic classification.</title>
        <authorList>
            <person name="Goeker M."/>
        </authorList>
    </citation>
    <scope>NUCLEOTIDE SEQUENCE [LARGE SCALE GENOMIC DNA]</scope>
    <source>
        <strain evidence="7 8">DSM 14364</strain>
    </source>
</reference>
<organism evidence="7 8">
    <name type="scientific">Microvirga subterranea</name>
    <dbReference type="NCBI Taxonomy" id="186651"/>
    <lineage>
        <taxon>Bacteria</taxon>
        <taxon>Pseudomonadati</taxon>
        <taxon>Pseudomonadota</taxon>
        <taxon>Alphaproteobacteria</taxon>
        <taxon>Hyphomicrobiales</taxon>
        <taxon>Methylobacteriaceae</taxon>
        <taxon>Microvirga</taxon>
    </lineage>
</organism>
<proteinExistence type="predicted"/>
<evidence type="ECO:0000256" key="5">
    <source>
        <dbReference type="ARBA" id="ARBA00023136"/>
    </source>
</evidence>
<dbReference type="Proteomes" id="UP000254925">
    <property type="component" value="Unassembled WGS sequence"/>
</dbReference>
<sequence>MVAPMRERQARFGPAQSKDLGRGSLANAVRSIRNLRSHPFMRGLAVVVGGTAAAQAITFAFSPVITRLYGPEVFGVQGIFLSIVGIVTPFASLGYGGSIVLPASDGEARALFRLSMIISAAMSALSAIVVGIFHAEIADAIGFTAASSLLFLLPIVVLMTAIAQPFHHWLARKKQFASLSRISIAEAVLVGTGKSAAGVVAATAPVLLASVAISGGLKVWLMWRSARSTLLSSEACDRAEPAAEAEASLRSAAYRFRDFPLFRAPLDWLNAASYGIPSLMLASLLGPAAAGFYVLAFRVVSLPITIIAAAVGTVFLPRIAEASHRSEPLRPLLLKGTAALAAFGIVPFGIMMVFGPWIFSFVFGADWAPAGEYARWLALWFYFIFIGAPSTQAFPILGLQGHFLAYEVVVTILRTASLAVGVLLLRDEMAAIALFAIVGVLVNVAQILWCILSCDRRLRSTA</sequence>
<dbReference type="AlphaFoldDB" id="A0A370H7D1"/>
<evidence type="ECO:0000256" key="3">
    <source>
        <dbReference type="ARBA" id="ARBA00022692"/>
    </source>
</evidence>
<protein>
    <submittedName>
        <fullName evidence="7">O-antigen/teichoic acid export membrane protein</fullName>
    </submittedName>
</protein>
<keyword evidence="8" id="KW-1185">Reference proteome</keyword>
<dbReference type="EMBL" id="QQBB01000014">
    <property type="protein sequence ID" value="RDI52571.1"/>
    <property type="molecule type" value="Genomic_DNA"/>
</dbReference>
<keyword evidence="4 6" id="KW-1133">Transmembrane helix</keyword>
<keyword evidence="2" id="KW-1003">Cell membrane</keyword>
<feature type="transmembrane region" description="Helical" evidence="6">
    <location>
        <begin position="110"/>
        <end position="134"/>
    </location>
</feature>
<dbReference type="GO" id="GO:0005886">
    <property type="term" value="C:plasma membrane"/>
    <property type="evidence" value="ECO:0007669"/>
    <property type="project" value="UniProtKB-SubCell"/>
</dbReference>
<evidence type="ECO:0000256" key="6">
    <source>
        <dbReference type="SAM" id="Phobius"/>
    </source>
</evidence>
<dbReference type="OrthoDB" id="7605542at2"/>
<feature type="transmembrane region" description="Helical" evidence="6">
    <location>
        <begin position="404"/>
        <end position="425"/>
    </location>
</feature>
<gene>
    <name evidence="7" type="ORF">DES45_11432</name>
</gene>
<evidence type="ECO:0000313" key="7">
    <source>
        <dbReference type="EMBL" id="RDI52571.1"/>
    </source>
</evidence>
<evidence type="ECO:0000256" key="2">
    <source>
        <dbReference type="ARBA" id="ARBA00022475"/>
    </source>
</evidence>
<evidence type="ECO:0000313" key="8">
    <source>
        <dbReference type="Proteomes" id="UP000254925"/>
    </source>
</evidence>
<dbReference type="PANTHER" id="PTHR30250">
    <property type="entry name" value="PST FAMILY PREDICTED COLANIC ACID TRANSPORTER"/>
    <property type="match status" value="1"/>
</dbReference>